<sequence length="312" mass="33912">MHRAWSDTRLLNTRRSHVGDHIGNALPGYAGHVPGARLEGEAIAATFGRSLRIAQGVRSQKTCDVQAMRLQCEEKDRQLRSMIPPTLAPLYDKRGIGYQPAGDTRHSRIPESNEEKRHYHSSLGLTSLAYENLGGAGKLKGHGAASRGIPGYQGFIPGKVSENAFAETWSKTQEKSLSSHIAARAAAPKQWTLMAEGRTSVAPVQSDTMAEMAIWNPSYQDHARGWSDCKVTGKHVLPAGTNAPLGQQEAFNLEMPDLNHVLHHGKAPILGYKGYIPGKVSENVIGERQCKTIAIAGTARVLSSFSIPQVLR</sequence>
<gene>
    <name evidence="2" type="ORF">SCF082_LOCUS21231</name>
</gene>
<organism evidence="2 3">
    <name type="scientific">Durusdinium trenchii</name>
    <dbReference type="NCBI Taxonomy" id="1381693"/>
    <lineage>
        <taxon>Eukaryota</taxon>
        <taxon>Sar</taxon>
        <taxon>Alveolata</taxon>
        <taxon>Dinophyceae</taxon>
        <taxon>Suessiales</taxon>
        <taxon>Symbiodiniaceae</taxon>
        <taxon>Durusdinium</taxon>
    </lineage>
</organism>
<dbReference type="EMBL" id="CAXAMM010015003">
    <property type="protein sequence ID" value="CAK9035298.1"/>
    <property type="molecule type" value="Genomic_DNA"/>
</dbReference>
<evidence type="ECO:0000313" key="2">
    <source>
        <dbReference type="EMBL" id="CAK9035298.1"/>
    </source>
</evidence>
<evidence type="ECO:0000313" key="3">
    <source>
        <dbReference type="Proteomes" id="UP001642464"/>
    </source>
</evidence>
<feature type="compositionally biased region" description="Basic and acidic residues" evidence="1">
    <location>
        <begin position="103"/>
        <end position="115"/>
    </location>
</feature>
<accession>A0ABP0L9K6</accession>
<name>A0ABP0L9K6_9DINO</name>
<dbReference type="Proteomes" id="UP001642464">
    <property type="component" value="Unassembled WGS sequence"/>
</dbReference>
<protein>
    <recommendedName>
        <fullName evidence="4">Flagellar associated protein</fullName>
    </recommendedName>
</protein>
<evidence type="ECO:0008006" key="4">
    <source>
        <dbReference type="Google" id="ProtNLM"/>
    </source>
</evidence>
<keyword evidence="3" id="KW-1185">Reference proteome</keyword>
<proteinExistence type="predicted"/>
<evidence type="ECO:0000256" key="1">
    <source>
        <dbReference type="SAM" id="MobiDB-lite"/>
    </source>
</evidence>
<feature type="region of interest" description="Disordered" evidence="1">
    <location>
        <begin position="94"/>
        <end position="115"/>
    </location>
</feature>
<comment type="caution">
    <text evidence="2">The sequence shown here is derived from an EMBL/GenBank/DDBJ whole genome shotgun (WGS) entry which is preliminary data.</text>
</comment>
<reference evidence="2 3" key="1">
    <citation type="submission" date="2024-02" db="EMBL/GenBank/DDBJ databases">
        <authorList>
            <person name="Chen Y."/>
            <person name="Shah S."/>
            <person name="Dougan E. K."/>
            <person name="Thang M."/>
            <person name="Chan C."/>
        </authorList>
    </citation>
    <scope>NUCLEOTIDE SEQUENCE [LARGE SCALE GENOMIC DNA]</scope>
</reference>